<dbReference type="EMBL" id="VFPP01000001">
    <property type="protein sequence ID" value="TQM80240.1"/>
    <property type="molecule type" value="Genomic_DNA"/>
</dbReference>
<feature type="domain" description="Aminoglycoside phosphotransferase" evidence="1">
    <location>
        <begin position="105"/>
        <end position="161"/>
    </location>
</feature>
<evidence type="ECO:0000313" key="3">
    <source>
        <dbReference type="Proteomes" id="UP000316628"/>
    </source>
</evidence>
<keyword evidence="3" id="KW-1185">Reference proteome</keyword>
<gene>
    <name evidence="2" type="ORF">FHX81_2568</name>
</gene>
<dbReference type="Pfam" id="PF01636">
    <property type="entry name" value="APH"/>
    <property type="match status" value="1"/>
</dbReference>
<protein>
    <submittedName>
        <fullName evidence="2">Phosphotransferase family enzyme</fullName>
    </submittedName>
</protein>
<evidence type="ECO:0000313" key="2">
    <source>
        <dbReference type="EMBL" id="TQM80240.1"/>
    </source>
</evidence>
<evidence type="ECO:0000259" key="1">
    <source>
        <dbReference type="Pfam" id="PF01636"/>
    </source>
</evidence>
<name>A0A543JBM3_9PSEU</name>
<dbReference type="AlphaFoldDB" id="A0A543JBM3"/>
<sequence>MGERKIEIIGDRVYRPAAWWTPAVHGLLEHLHAVGFDRVPRPLAVEAGREVVGHIPGDSGPAGWARVVPERGLRAFARLLRDFHDATRSFVPPRDAEWALRYPAGDVVCHGDFGPWNVVWRGLEPVGLLDFDFAAPGSARYDVAYALEYATPFRDDSEALRWHGFDVPPGRRRRMEVFLDAYGYDTTPDAVAAWVDEVVGRQGLDAVHVRALADRGLEPQRTWVREGALERYDRRVRWSNANRDLFR</sequence>
<organism evidence="2 3">
    <name type="scientific">Saccharothrix saharensis</name>
    <dbReference type="NCBI Taxonomy" id="571190"/>
    <lineage>
        <taxon>Bacteria</taxon>
        <taxon>Bacillati</taxon>
        <taxon>Actinomycetota</taxon>
        <taxon>Actinomycetes</taxon>
        <taxon>Pseudonocardiales</taxon>
        <taxon>Pseudonocardiaceae</taxon>
        <taxon>Saccharothrix</taxon>
    </lineage>
</organism>
<accession>A0A543JBM3</accession>
<dbReference type="Gene3D" id="3.90.1200.10">
    <property type="match status" value="1"/>
</dbReference>
<dbReference type="InterPro" id="IPR002575">
    <property type="entry name" value="Aminoglycoside_PTrfase"/>
</dbReference>
<comment type="caution">
    <text evidence="2">The sequence shown here is derived from an EMBL/GenBank/DDBJ whole genome shotgun (WGS) entry which is preliminary data.</text>
</comment>
<reference evidence="2 3" key="1">
    <citation type="submission" date="2019-06" db="EMBL/GenBank/DDBJ databases">
        <title>Sequencing the genomes of 1000 actinobacteria strains.</title>
        <authorList>
            <person name="Klenk H.-P."/>
        </authorList>
    </citation>
    <scope>NUCLEOTIDE SEQUENCE [LARGE SCALE GENOMIC DNA]</scope>
    <source>
        <strain evidence="2 3">DSM 45456</strain>
    </source>
</reference>
<dbReference type="RefSeq" id="WP_170232033.1">
    <property type="nucleotide sequence ID" value="NZ_VFPP01000001.1"/>
</dbReference>
<proteinExistence type="predicted"/>
<keyword evidence="2" id="KW-0808">Transferase</keyword>
<dbReference type="InterPro" id="IPR011009">
    <property type="entry name" value="Kinase-like_dom_sf"/>
</dbReference>
<dbReference type="GO" id="GO:0016740">
    <property type="term" value="F:transferase activity"/>
    <property type="evidence" value="ECO:0007669"/>
    <property type="project" value="UniProtKB-KW"/>
</dbReference>
<dbReference type="Proteomes" id="UP000316628">
    <property type="component" value="Unassembled WGS sequence"/>
</dbReference>
<dbReference type="SUPFAM" id="SSF56112">
    <property type="entry name" value="Protein kinase-like (PK-like)"/>
    <property type="match status" value="1"/>
</dbReference>